<evidence type="ECO:0000313" key="1">
    <source>
        <dbReference type="EMBL" id="GAA0470268.1"/>
    </source>
</evidence>
<accession>A0AAV3SKN7</accession>
<reference evidence="1" key="1">
    <citation type="journal article" date="2014" name="Int. J. Syst. Evol. Microbiol.">
        <title>Complete genome sequence of Corynebacterium casei LMG S-19264T (=DSM 44701T), isolated from a smear-ripened cheese.</title>
        <authorList>
            <consortium name="US DOE Joint Genome Institute (JGI-PGF)"/>
            <person name="Walter F."/>
            <person name="Albersmeier A."/>
            <person name="Kalinowski J."/>
            <person name="Ruckert C."/>
        </authorList>
    </citation>
    <scope>NUCLEOTIDE SEQUENCE</scope>
    <source>
        <strain evidence="1">JCM 12289</strain>
    </source>
</reference>
<organism evidence="1 2">
    <name type="scientific">Halococcus dombrowskii</name>
    <dbReference type="NCBI Taxonomy" id="179637"/>
    <lineage>
        <taxon>Archaea</taxon>
        <taxon>Methanobacteriati</taxon>
        <taxon>Methanobacteriota</taxon>
        <taxon>Stenosarchaea group</taxon>
        <taxon>Halobacteria</taxon>
        <taxon>Halobacteriales</taxon>
        <taxon>Halococcaceae</taxon>
        <taxon>Halococcus</taxon>
    </lineage>
</organism>
<dbReference type="Proteomes" id="UP001500962">
    <property type="component" value="Unassembled WGS sequence"/>
</dbReference>
<name>A0AAV3SKN7_HALDO</name>
<sequence>MVLPTNGISSVGFRFAFDSVWKKYRLDNKYFPRPIRYTGHSMPYSKGSDTEEYCPQCDAVQSVVKTVAWQPNQCRECGTELPDDTESER</sequence>
<comment type="caution">
    <text evidence="1">The sequence shown here is derived from an EMBL/GenBank/DDBJ whole genome shotgun (WGS) entry which is preliminary data.</text>
</comment>
<dbReference type="AlphaFoldDB" id="A0AAV3SKN7"/>
<protein>
    <recommendedName>
        <fullName evidence="3">Small CPxCG-related zinc finger protein</fullName>
    </recommendedName>
</protein>
<gene>
    <name evidence="1" type="ORF">GCM10008985_29030</name>
</gene>
<dbReference type="EMBL" id="BAAADN010000046">
    <property type="protein sequence ID" value="GAA0470268.1"/>
    <property type="molecule type" value="Genomic_DNA"/>
</dbReference>
<proteinExistence type="predicted"/>
<reference evidence="1" key="2">
    <citation type="submission" date="2023-12" db="EMBL/GenBank/DDBJ databases">
        <authorList>
            <person name="Sun Q."/>
            <person name="Inoue M."/>
        </authorList>
    </citation>
    <scope>NUCLEOTIDE SEQUENCE</scope>
    <source>
        <strain evidence="1">JCM 12289</strain>
    </source>
</reference>
<evidence type="ECO:0000313" key="2">
    <source>
        <dbReference type="Proteomes" id="UP001500962"/>
    </source>
</evidence>
<evidence type="ECO:0008006" key="3">
    <source>
        <dbReference type="Google" id="ProtNLM"/>
    </source>
</evidence>